<dbReference type="OrthoDB" id="6159137at2759"/>
<name>A0A9N9MD46_9CUCU</name>
<proteinExistence type="predicted"/>
<dbReference type="AlphaFoldDB" id="A0A9N9MD46"/>
<reference evidence="2" key="1">
    <citation type="submission" date="2022-01" db="EMBL/GenBank/DDBJ databases">
        <authorList>
            <person name="King R."/>
        </authorList>
    </citation>
    <scope>NUCLEOTIDE SEQUENCE</scope>
</reference>
<dbReference type="SMART" id="SM01118">
    <property type="entry name" value="CYTH"/>
    <property type="match status" value="1"/>
</dbReference>
<sequence length="170" mass="19196">MRNIEIKAKVSDLKQLLEKAKILAGQEAIIIKQHDTFYNVPNGRLKLRRFVENGEGELIFYNRPDSEGPKLSSFEKVSLQSPSVAGLNKVLDKALGAKIDVKKTRHLFLVEQTRVHVDEVEDLGSFMELEVCLKPEQEISEGEKIAYDLMEKLGINKQDLISGAYADLIK</sequence>
<gene>
    <name evidence="2" type="ORF">CEUTPL_LOCUS3105</name>
</gene>
<dbReference type="Gene3D" id="2.40.320.10">
    <property type="entry name" value="Hypothetical Protein Pfu-838710-001"/>
    <property type="match status" value="1"/>
</dbReference>
<organism evidence="2 3">
    <name type="scientific">Ceutorhynchus assimilis</name>
    <name type="common">cabbage seed weevil</name>
    <dbReference type="NCBI Taxonomy" id="467358"/>
    <lineage>
        <taxon>Eukaryota</taxon>
        <taxon>Metazoa</taxon>
        <taxon>Ecdysozoa</taxon>
        <taxon>Arthropoda</taxon>
        <taxon>Hexapoda</taxon>
        <taxon>Insecta</taxon>
        <taxon>Pterygota</taxon>
        <taxon>Neoptera</taxon>
        <taxon>Endopterygota</taxon>
        <taxon>Coleoptera</taxon>
        <taxon>Polyphaga</taxon>
        <taxon>Cucujiformia</taxon>
        <taxon>Curculionidae</taxon>
        <taxon>Ceutorhynchinae</taxon>
        <taxon>Ceutorhynchus</taxon>
    </lineage>
</organism>
<evidence type="ECO:0000313" key="2">
    <source>
        <dbReference type="EMBL" id="CAG9762426.1"/>
    </source>
</evidence>
<dbReference type="PANTHER" id="PTHR21028:SF2">
    <property type="entry name" value="CYTH DOMAIN-CONTAINING PROTEIN"/>
    <property type="match status" value="1"/>
</dbReference>
<protein>
    <recommendedName>
        <fullName evidence="1">CYTH domain-containing protein</fullName>
    </recommendedName>
</protein>
<keyword evidence="3" id="KW-1185">Reference proteome</keyword>
<evidence type="ECO:0000313" key="3">
    <source>
        <dbReference type="Proteomes" id="UP001152799"/>
    </source>
</evidence>
<dbReference type="InterPro" id="IPR033469">
    <property type="entry name" value="CYTH-like_dom_sf"/>
</dbReference>
<dbReference type="PANTHER" id="PTHR21028">
    <property type="entry name" value="SI:CH211-156B7.4"/>
    <property type="match status" value="1"/>
</dbReference>
<dbReference type="Pfam" id="PF01928">
    <property type="entry name" value="CYTH"/>
    <property type="match status" value="1"/>
</dbReference>
<dbReference type="InterPro" id="IPR023577">
    <property type="entry name" value="CYTH_domain"/>
</dbReference>
<dbReference type="CDD" id="cd07890">
    <property type="entry name" value="CYTH-like_AC_IV-like"/>
    <property type="match status" value="1"/>
</dbReference>
<dbReference type="Proteomes" id="UP001152799">
    <property type="component" value="Chromosome 11"/>
</dbReference>
<accession>A0A9N9MD46</accession>
<dbReference type="EMBL" id="OU892287">
    <property type="protein sequence ID" value="CAG9762426.1"/>
    <property type="molecule type" value="Genomic_DNA"/>
</dbReference>
<dbReference type="SUPFAM" id="SSF55154">
    <property type="entry name" value="CYTH-like phosphatases"/>
    <property type="match status" value="1"/>
</dbReference>
<dbReference type="PROSITE" id="PS51707">
    <property type="entry name" value="CYTH"/>
    <property type="match status" value="1"/>
</dbReference>
<evidence type="ECO:0000259" key="1">
    <source>
        <dbReference type="PROSITE" id="PS51707"/>
    </source>
</evidence>
<dbReference type="InterPro" id="IPR008173">
    <property type="entry name" value="Adenylyl_cyclase_CyaB"/>
</dbReference>
<dbReference type="GO" id="GO:0016462">
    <property type="term" value="F:pyrophosphatase activity"/>
    <property type="evidence" value="ECO:0007669"/>
    <property type="project" value="UniProtKB-ARBA"/>
</dbReference>
<feature type="domain" description="CYTH" evidence="1">
    <location>
        <begin position="1"/>
        <end position="170"/>
    </location>
</feature>